<dbReference type="PROSITE" id="PS00678">
    <property type="entry name" value="WD_REPEATS_1"/>
    <property type="match status" value="1"/>
</dbReference>
<protein>
    <recommendedName>
        <fullName evidence="4">Protein kinase domain-containing protein</fullName>
    </recommendedName>
</protein>
<dbReference type="InterPro" id="IPR011009">
    <property type="entry name" value="Kinase-like_dom_sf"/>
</dbReference>
<dbReference type="SUPFAM" id="SSF56112">
    <property type="entry name" value="Protein kinase-like (PK-like)"/>
    <property type="match status" value="1"/>
</dbReference>
<dbReference type="EMBL" id="JADOER010000004">
    <property type="protein sequence ID" value="MBT9311834.1"/>
    <property type="molecule type" value="Genomic_DNA"/>
</dbReference>
<dbReference type="Proteomes" id="UP001196661">
    <property type="component" value="Unassembled WGS sequence"/>
</dbReference>
<keyword evidence="2" id="KW-0677">Repeat</keyword>
<dbReference type="InterPro" id="IPR019775">
    <property type="entry name" value="WD40_repeat_CS"/>
</dbReference>
<feature type="domain" description="Protein kinase" evidence="4">
    <location>
        <begin position="6"/>
        <end position="252"/>
    </location>
</feature>
<evidence type="ECO:0000256" key="2">
    <source>
        <dbReference type="ARBA" id="ARBA00022737"/>
    </source>
</evidence>
<dbReference type="RefSeq" id="WP_215617696.1">
    <property type="nucleotide sequence ID" value="NZ_JADOER010000004.1"/>
</dbReference>
<dbReference type="PROSITE" id="PS50082">
    <property type="entry name" value="WD_REPEATS_2"/>
    <property type="match status" value="3"/>
</dbReference>
<keyword evidence="6" id="KW-1185">Reference proteome</keyword>
<gene>
    <name evidence="5" type="ORF">IXB28_06420</name>
</gene>
<dbReference type="SUPFAM" id="SSF50978">
    <property type="entry name" value="WD40 repeat-like"/>
    <property type="match status" value="1"/>
</dbReference>
<accession>A0ABS5Y389</accession>
<evidence type="ECO:0000313" key="6">
    <source>
        <dbReference type="Proteomes" id="UP001196661"/>
    </source>
</evidence>
<evidence type="ECO:0000256" key="1">
    <source>
        <dbReference type="ARBA" id="ARBA00022574"/>
    </source>
</evidence>
<feature type="repeat" description="WD" evidence="3">
    <location>
        <begin position="335"/>
        <end position="376"/>
    </location>
</feature>
<comment type="caution">
    <text evidence="5">The sequence shown here is derived from an EMBL/GenBank/DDBJ whole genome shotgun (WGS) entry which is preliminary data.</text>
</comment>
<organism evidence="5 6">
    <name type="scientific">Leptothoe kymatousa TAU-MAC 1615</name>
    <dbReference type="NCBI Taxonomy" id="2364775"/>
    <lineage>
        <taxon>Bacteria</taxon>
        <taxon>Bacillati</taxon>
        <taxon>Cyanobacteriota</taxon>
        <taxon>Cyanophyceae</taxon>
        <taxon>Nodosilineales</taxon>
        <taxon>Cymatolegaceae</taxon>
        <taxon>Leptothoe</taxon>
        <taxon>Leptothoe kymatousa</taxon>
    </lineage>
</organism>
<reference evidence="5 6" key="1">
    <citation type="journal article" date="2021" name="Mar. Drugs">
        <title>Genome Reduction and Secondary Metabolism of the Marine Sponge-Associated Cyanobacterium Leptothoe.</title>
        <authorList>
            <person name="Konstantinou D."/>
            <person name="Popin R.V."/>
            <person name="Fewer D.P."/>
            <person name="Sivonen K."/>
            <person name="Gkelis S."/>
        </authorList>
    </citation>
    <scope>NUCLEOTIDE SEQUENCE [LARGE SCALE GENOMIC DNA]</scope>
    <source>
        <strain evidence="5 6">TAU-MAC 1615</strain>
    </source>
</reference>
<dbReference type="PROSITE" id="PS50011">
    <property type="entry name" value="PROTEIN_KINASE_DOM"/>
    <property type="match status" value="1"/>
</dbReference>
<dbReference type="PROSITE" id="PS50294">
    <property type="entry name" value="WD_REPEATS_REGION"/>
    <property type="match status" value="1"/>
</dbReference>
<keyword evidence="1 3" id="KW-0853">WD repeat</keyword>
<dbReference type="InterPro" id="IPR001680">
    <property type="entry name" value="WD40_rpt"/>
</dbReference>
<sequence length="571" mass="62108">MNASRYELLKPLGKGHHGQTDLARFTHGNGPQLRVVKQIYRPQEPLQTLTQRLRSVTQHPQVPTLLDSWQTDNGQFFAFEHVTAPAIPQAEPPPWSPSQVVAWLLSLLSLLEHLHSFRLVHGDIRPANIRQGPRPILVDFRITQRIDRQALAMTGGDAAYAAPEQALGSLIYASDLYSLGLVAVHLLTGLAPFDLYSVADNRWIWPDLLVAPLPKTLGRVLDKLLERSLEKRYARAEEVIADLKRSPTEALLNRAKSLLPTKGAIPNPLNVVRPAPPKELAPAANLVAWQPLYQLTPGITTALALQATTLAMGTSTGQVLVCDLATATDIHPLTGRGHRDRIVALAFHPQRPILYSASGDGTVKLWDLNQGKLLHTLTQSGWQPTDLTIAFPYLIVSDSTGLITVWTVDPLNIHHRFNQHQDGVNGIAAKGERLASVGRDRTLRIWSLAAKGLLNTLPIQSSQGIALHPGGYYAIVGDDQGGVNVWPLGQPDKPTPFCATSDSVTALALSPDARLLAVGTDGNALRIYDGSGQCVSTLAQGWGVLALAFDGHTLVSGSQDETVTIWQRKMP</sequence>
<dbReference type="InterPro" id="IPR036322">
    <property type="entry name" value="WD40_repeat_dom_sf"/>
</dbReference>
<proteinExistence type="predicted"/>
<evidence type="ECO:0000256" key="3">
    <source>
        <dbReference type="PROSITE-ProRule" id="PRU00221"/>
    </source>
</evidence>
<name>A0ABS5Y389_9CYAN</name>
<feature type="repeat" description="WD" evidence="3">
    <location>
        <begin position="417"/>
        <end position="456"/>
    </location>
</feature>
<dbReference type="SMART" id="SM00220">
    <property type="entry name" value="S_TKc"/>
    <property type="match status" value="1"/>
</dbReference>
<dbReference type="Pfam" id="PF00069">
    <property type="entry name" value="Pkinase"/>
    <property type="match status" value="1"/>
</dbReference>
<dbReference type="PRINTS" id="PR00320">
    <property type="entry name" value="GPROTEINBRPT"/>
</dbReference>
<dbReference type="SMART" id="SM00320">
    <property type="entry name" value="WD40"/>
    <property type="match status" value="6"/>
</dbReference>
<dbReference type="InterPro" id="IPR015943">
    <property type="entry name" value="WD40/YVTN_repeat-like_dom_sf"/>
</dbReference>
<dbReference type="Gene3D" id="1.10.510.10">
    <property type="entry name" value="Transferase(Phosphotransferase) domain 1"/>
    <property type="match status" value="1"/>
</dbReference>
<dbReference type="InterPro" id="IPR020472">
    <property type="entry name" value="WD40_PAC1"/>
</dbReference>
<dbReference type="InterPro" id="IPR000719">
    <property type="entry name" value="Prot_kinase_dom"/>
</dbReference>
<evidence type="ECO:0000259" key="4">
    <source>
        <dbReference type="PROSITE" id="PS50011"/>
    </source>
</evidence>
<dbReference type="PANTHER" id="PTHR44129">
    <property type="entry name" value="WD REPEAT-CONTAINING PROTEIN POP1"/>
    <property type="match status" value="1"/>
</dbReference>
<evidence type="ECO:0000313" key="5">
    <source>
        <dbReference type="EMBL" id="MBT9311834.1"/>
    </source>
</evidence>
<dbReference type="Pfam" id="PF00400">
    <property type="entry name" value="WD40"/>
    <property type="match status" value="4"/>
</dbReference>
<feature type="repeat" description="WD" evidence="3">
    <location>
        <begin position="550"/>
        <end position="571"/>
    </location>
</feature>
<dbReference type="Gene3D" id="2.130.10.10">
    <property type="entry name" value="YVTN repeat-like/Quinoprotein amine dehydrogenase"/>
    <property type="match status" value="3"/>
</dbReference>
<dbReference type="InterPro" id="IPR050349">
    <property type="entry name" value="WD_LIS1/nudF_dynein_reg"/>
</dbReference>